<feature type="compositionally biased region" description="Low complexity" evidence="1">
    <location>
        <begin position="241"/>
        <end position="250"/>
    </location>
</feature>
<evidence type="ECO:0000313" key="3">
    <source>
        <dbReference type="Proteomes" id="UP001314263"/>
    </source>
</evidence>
<feature type="region of interest" description="Disordered" evidence="1">
    <location>
        <begin position="1"/>
        <end position="24"/>
    </location>
</feature>
<sequence length="615" mass="62832">MDEDHSSTDNQSANSDWNASLGPIPADKGIVGTGSLTYDVKKGASQGQTIEDGIEQSPSGALGESTHAAYTLKSDHSRVQPAAEAISAAAEKQHAAEMAADPSLPPVVHVPAGQLSMLSLQERRMPMAPVSESHDEVSRMQQHDAAAKESCGQPDPASTQVDGLASSQEPPLLAGHPASAVGAADSQSNGHHTDVHSSVAASKTLPGQETGFLEIDATYPQGIAAATDAPADRETGVVQESASLSQAAAATHLPESQPAGMLQGAAGSSQSTAADSQAEQDPGILHSTAGLLEDTAATSAELSAAPALHGMQQSQPGLQGQSSTVEEENMELHASSIIPADHANPEVPEAPPEVQMEEEHEEEEEDDWGDDFGTFEEAAEFAEAQPAGQAAEQAPAPPLPQEAPHAEAPKAAEAVGALGAPDLYSASPEELFDLVSRELLGADASVAGRRQIQSLPSVSMENSLKHLADRLHASPSSDAALIHQALSVGAPHEGKRAVEPIAWSGTSAEAAFLSSLSFRQPSSSSGDEAAPAAAAKAIRHASTADAAAAQRKPARSGGMAADLAPARLQSYYGGMGSGADAANGGDSAALRALVERLPDLSYMLSDSLVVPSKGQ</sequence>
<reference evidence="2 3" key="1">
    <citation type="submission" date="2023-10" db="EMBL/GenBank/DDBJ databases">
        <authorList>
            <person name="Maclean D."/>
            <person name="Macfadyen A."/>
        </authorList>
    </citation>
    <scope>NUCLEOTIDE SEQUENCE [LARGE SCALE GENOMIC DNA]</scope>
</reference>
<feature type="region of interest" description="Disordered" evidence="1">
    <location>
        <begin position="46"/>
        <end position="68"/>
    </location>
</feature>
<feature type="compositionally biased region" description="Low complexity" evidence="1">
    <location>
        <begin position="263"/>
        <end position="280"/>
    </location>
</feature>
<evidence type="ECO:0000313" key="2">
    <source>
        <dbReference type="EMBL" id="CAK0745238.1"/>
    </source>
</evidence>
<name>A0AAV1HV02_9CHLO</name>
<feature type="region of interest" description="Disordered" evidence="1">
    <location>
        <begin position="308"/>
        <end position="370"/>
    </location>
</feature>
<feature type="compositionally biased region" description="Low complexity" evidence="1">
    <location>
        <begin position="382"/>
        <end position="394"/>
    </location>
</feature>
<feature type="compositionally biased region" description="Acidic residues" evidence="1">
    <location>
        <begin position="355"/>
        <end position="370"/>
    </location>
</feature>
<feature type="region of interest" description="Disordered" evidence="1">
    <location>
        <begin position="124"/>
        <end position="198"/>
    </location>
</feature>
<protein>
    <submittedName>
        <fullName evidence="2">Uncharacterized protein</fullName>
    </submittedName>
</protein>
<organism evidence="2 3">
    <name type="scientific">Coccomyxa viridis</name>
    <dbReference type="NCBI Taxonomy" id="1274662"/>
    <lineage>
        <taxon>Eukaryota</taxon>
        <taxon>Viridiplantae</taxon>
        <taxon>Chlorophyta</taxon>
        <taxon>core chlorophytes</taxon>
        <taxon>Trebouxiophyceae</taxon>
        <taxon>Trebouxiophyceae incertae sedis</taxon>
        <taxon>Coccomyxaceae</taxon>
        <taxon>Coccomyxa</taxon>
    </lineage>
</organism>
<proteinExistence type="predicted"/>
<feature type="compositionally biased region" description="Polar residues" evidence="1">
    <location>
        <begin position="156"/>
        <end position="169"/>
    </location>
</feature>
<evidence type="ECO:0000256" key="1">
    <source>
        <dbReference type="SAM" id="MobiDB-lite"/>
    </source>
</evidence>
<dbReference type="AlphaFoldDB" id="A0AAV1HV02"/>
<dbReference type="EMBL" id="CAUYUE010000002">
    <property type="protein sequence ID" value="CAK0745238.1"/>
    <property type="molecule type" value="Genomic_DNA"/>
</dbReference>
<comment type="caution">
    <text evidence="2">The sequence shown here is derived from an EMBL/GenBank/DDBJ whole genome shotgun (WGS) entry which is preliminary data.</text>
</comment>
<feature type="compositionally biased region" description="Polar residues" evidence="1">
    <location>
        <begin position="8"/>
        <end position="18"/>
    </location>
</feature>
<feature type="region of interest" description="Disordered" evidence="1">
    <location>
        <begin position="230"/>
        <end position="280"/>
    </location>
</feature>
<feature type="compositionally biased region" description="Low complexity" evidence="1">
    <location>
        <begin position="308"/>
        <end position="323"/>
    </location>
</feature>
<feature type="region of interest" description="Disordered" evidence="1">
    <location>
        <begin position="382"/>
        <end position="409"/>
    </location>
</feature>
<keyword evidence="3" id="KW-1185">Reference proteome</keyword>
<gene>
    <name evidence="2" type="ORF">CVIRNUC_001606</name>
</gene>
<dbReference type="Proteomes" id="UP001314263">
    <property type="component" value="Unassembled WGS sequence"/>
</dbReference>
<feature type="compositionally biased region" description="Basic and acidic residues" evidence="1">
    <location>
        <begin position="132"/>
        <end position="147"/>
    </location>
</feature>
<accession>A0AAV1HV02</accession>